<evidence type="ECO:0000313" key="10">
    <source>
        <dbReference type="EnsemblMetazoa" id="AEPI003979-PA"/>
    </source>
</evidence>
<feature type="domain" description="CFAP91" evidence="9">
    <location>
        <begin position="160"/>
        <end position="312"/>
    </location>
</feature>
<evidence type="ECO:0000313" key="11">
    <source>
        <dbReference type="Proteomes" id="UP000075885"/>
    </source>
</evidence>
<evidence type="ECO:0000256" key="8">
    <source>
        <dbReference type="SAM" id="MobiDB-lite"/>
    </source>
</evidence>
<evidence type="ECO:0000259" key="9">
    <source>
        <dbReference type="Pfam" id="PF14738"/>
    </source>
</evidence>
<evidence type="ECO:0000256" key="2">
    <source>
        <dbReference type="ARBA" id="ARBA00022490"/>
    </source>
</evidence>
<keyword evidence="2" id="KW-0963">Cytoplasm</keyword>
<keyword evidence="7" id="KW-0175">Coiled coil</keyword>
<evidence type="ECO:0000256" key="6">
    <source>
        <dbReference type="ARBA" id="ARBA00029555"/>
    </source>
</evidence>
<sequence length="839" mass="96740">MTYRSHNVGPSRAFDHIYDPLYVASDRKDVCRANHAALTKSAPIGIFPVYQSMFSELPRLTRNHYVMHRNPLPYYPELQVNPIRTYAYQQQHPDTSKVLGAERPKFFCHPNAGETGCNVRYEPGYVPGQGAESDGYCGCDEYEEGVDQRQQPRFREVASQTMYRESSAQTQPWMPTAVLKENAMPGAEIVYVAEMLQHTRFPGVNEVEIVERARRKRTWEYALGSCDSLDEWRQQKLVLQIFEWEEWVARERQIDRYQMLRLQLVAKIMEKRERDNHQATEGKMENTKRRINQARNQAMKKLEVNFERNLRKLERKRHEMSVRYGGKGRGQDTVETLALEALAGARKKYSKQSYDYDPNLIEVGLAKLDKKTTVPQKFVNPRDQRPELWKPKEVCRELQKGFWSDNFLRKLYESLKQFRNRKDSERAIPQCLIVVSSPTESVIVSPAAVSPEQENDNLYQQAVLLQKLIKGRATQEMIHRDYASEHDLMDDLIASHRLPVVEEFFPSDELHPPGAERSGGSVRERYLQILKNEQLLDEFIESSTHAQMSSLMSTLERELTRLQNERNTQAFYLLAERQRQLRESSTDCEHPPCIDRKQQLSSDEMALYLESALLEQESDNVDEMRDKIQQLARKFDEEADRRSDGSSLMMIGEADGLAGRGGNREVIGSIAGSLADEMLLPELYRRAARENIKFKQRSVLANVHELIYNRKEEDEKRTDGKVEGENAGPMDVDLMNGQPEERRVVHGLLDGIIDRAVLQPPVVESAYSENEVEELPEDEEEIGGSDFSALNYEGYEEEGEGGEMEEAVEEEEISRMANELIEDILSRVLDVSEHGEGEE</sequence>
<dbReference type="AlphaFoldDB" id="A0A182PAM4"/>
<dbReference type="InterPro" id="IPR032840">
    <property type="entry name" value="CFAP91_dom"/>
</dbReference>
<feature type="region of interest" description="Disordered" evidence="8">
    <location>
        <begin position="795"/>
        <end position="816"/>
    </location>
</feature>
<dbReference type="Pfam" id="PF14738">
    <property type="entry name" value="CFAP91"/>
    <property type="match status" value="1"/>
</dbReference>
<evidence type="ECO:0000256" key="5">
    <source>
        <dbReference type="ARBA" id="ARBA00029468"/>
    </source>
</evidence>
<comment type="subcellular location">
    <subcellularLocation>
        <location evidence="1">Cytoplasm</location>
        <location evidence="1">Cytoskeleton</location>
        <location evidence="1">Cilium axoneme</location>
    </subcellularLocation>
</comment>
<feature type="region of interest" description="Disordered" evidence="8">
    <location>
        <begin position="713"/>
        <end position="735"/>
    </location>
</feature>
<evidence type="ECO:0000256" key="7">
    <source>
        <dbReference type="SAM" id="Coils"/>
    </source>
</evidence>
<feature type="coiled-coil region" evidence="7">
    <location>
        <begin position="277"/>
        <end position="323"/>
    </location>
</feature>
<proteinExistence type="inferred from homology"/>
<reference evidence="11" key="1">
    <citation type="submission" date="2013-03" db="EMBL/GenBank/DDBJ databases">
        <title>The Genome Sequence of Anopheles epiroticus epiroticus2.</title>
        <authorList>
            <consortium name="The Broad Institute Genomics Platform"/>
            <person name="Neafsey D.E."/>
            <person name="Howell P."/>
            <person name="Walker B."/>
            <person name="Young S.K."/>
            <person name="Zeng Q."/>
            <person name="Gargeya S."/>
            <person name="Fitzgerald M."/>
            <person name="Haas B."/>
            <person name="Abouelleil A."/>
            <person name="Allen A.W."/>
            <person name="Alvarado L."/>
            <person name="Arachchi H.M."/>
            <person name="Berlin A.M."/>
            <person name="Chapman S.B."/>
            <person name="Gainer-Dewar J."/>
            <person name="Goldberg J."/>
            <person name="Griggs A."/>
            <person name="Gujja S."/>
            <person name="Hansen M."/>
            <person name="Howarth C."/>
            <person name="Imamovic A."/>
            <person name="Ireland A."/>
            <person name="Larimer J."/>
            <person name="McCowan C."/>
            <person name="Murphy C."/>
            <person name="Pearson M."/>
            <person name="Poon T.W."/>
            <person name="Priest M."/>
            <person name="Roberts A."/>
            <person name="Saif S."/>
            <person name="Shea T."/>
            <person name="Sisk P."/>
            <person name="Sykes S."/>
            <person name="Wortman J."/>
            <person name="Nusbaum C."/>
            <person name="Birren B."/>
        </authorList>
    </citation>
    <scope>NUCLEOTIDE SEQUENCE [LARGE SCALE GENOMIC DNA]</scope>
    <source>
        <strain evidence="11">Epiroticus2</strain>
    </source>
</reference>
<keyword evidence="3" id="KW-0206">Cytoskeleton</keyword>
<reference evidence="10" key="2">
    <citation type="submission" date="2020-05" db="UniProtKB">
        <authorList>
            <consortium name="EnsemblMetazoa"/>
        </authorList>
    </citation>
    <scope>IDENTIFICATION</scope>
    <source>
        <strain evidence="10">Epiroticus2</strain>
    </source>
</reference>
<comment type="similarity">
    <text evidence="5">Belongs to the CFAP91 family.</text>
</comment>
<dbReference type="STRING" id="199890.A0A182PAM4"/>
<organism evidence="10 11">
    <name type="scientific">Anopheles epiroticus</name>
    <dbReference type="NCBI Taxonomy" id="199890"/>
    <lineage>
        <taxon>Eukaryota</taxon>
        <taxon>Metazoa</taxon>
        <taxon>Ecdysozoa</taxon>
        <taxon>Arthropoda</taxon>
        <taxon>Hexapoda</taxon>
        <taxon>Insecta</taxon>
        <taxon>Pterygota</taxon>
        <taxon>Neoptera</taxon>
        <taxon>Endopterygota</taxon>
        <taxon>Diptera</taxon>
        <taxon>Nematocera</taxon>
        <taxon>Culicoidea</taxon>
        <taxon>Culicidae</taxon>
        <taxon>Anophelinae</taxon>
        <taxon>Anopheles</taxon>
    </lineage>
</organism>
<dbReference type="VEuPathDB" id="VectorBase:AEPI003979"/>
<name>A0A182PAM4_9DIPT</name>
<dbReference type="Proteomes" id="UP000075885">
    <property type="component" value="Unassembled WGS sequence"/>
</dbReference>
<feature type="compositionally biased region" description="Acidic residues" evidence="8">
    <location>
        <begin position="795"/>
        <end position="812"/>
    </location>
</feature>
<feature type="coiled-coil region" evidence="7">
    <location>
        <begin position="614"/>
        <end position="641"/>
    </location>
</feature>
<dbReference type="PANTHER" id="PTHR22455">
    <property type="entry name" value="CILIA- AND FLAGELLA-ASSOCIATED PROTEIN 91"/>
    <property type="match status" value="1"/>
</dbReference>
<evidence type="ECO:0000256" key="1">
    <source>
        <dbReference type="ARBA" id="ARBA00004430"/>
    </source>
</evidence>
<feature type="compositionally biased region" description="Basic and acidic residues" evidence="8">
    <location>
        <begin position="713"/>
        <end position="724"/>
    </location>
</feature>
<accession>A0A182PAM4</accession>
<evidence type="ECO:0000256" key="4">
    <source>
        <dbReference type="ARBA" id="ARBA00023273"/>
    </source>
</evidence>
<evidence type="ECO:0000256" key="3">
    <source>
        <dbReference type="ARBA" id="ARBA00023212"/>
    </source>
</evidence>
<dbReference type="GO" id="GO:0005930">
    <property type="term" value="C:axoneme"/>
    <property type="evidence" value="ECO:0007669"/>
    <property type="project" value="UniProtKB-SubCell"/>
</dbReference>
<dbReference type="EnsemblMetazoa" id="AEPI003979-RA">
    <property type="protein sequence ID" value="AEPI003979-PA"/>
    <property type="gene ID" value="AEPI003979"/>
</dbReference>
<dbReference type="InterPro" id="IPR026720">
    <property type="entry name" value="CFAP91"/>
</dbReference>
<keyword evidence="4" id="KW-0966">Cell projection</keyword>
<keyword evidence="11" id="KW-1185">Reference proteome</keyword>
<protein>
    <recommendedName>
        <fullName evidence="6">Cilia- and flagella-associated protein 91</fullName>
    </recommendedName>
</protein>
<dbReference type="PANTHER" id="PTHR22455:SF10">
    <property type="entry name" value="CILIA- AND FLAGELLA-ASSOCIATED PROTEIN 91"/>
    <property type="match status" value="1"/>
</dbReference>